<dbReference type="PROSITE" id="PS51257">
    <property type="entry name" value="PROKAR_LIPOPROTEIN"/>
    <property type="match status" value="1"/>
</dbReference>
<feature type="domain" description="Solute-binding protein family 5" evidence="2">
    <location>
        <begin position="97"/>
        <end position="473"/>
    </location>
</feature>
<dbReference type="Gene3D" id="3.10.105.10">
    <property type="entry name" value="Dipeptide-binding Protein, Domain 3"/>
    <property type="match status" value="1"/>
</dbReference>
<dbReference type="PATRIC" id="fig|442563.4.peg.522"/>
<gene>
    <name evidence="3" type="primary">dppA</name>
    <name evidence="3" type="ordered locus">BLA_0492</name>
</gene>
<proteinExistence type="predicted"/>
<dbReference type="AlphaFoldDB" id="B8DWE0"/>
<keyword evidence="1" id="KW-0732">Signal</keyword>
<evidence type="ECO:0000256" key="1">
    <source>
        <dbReference type="SAM" id="SignalP"/>
    </source>
</evidence>
<dbReference type="EMBL" id="CP001213">
    <property type="protein sequence ID" value="ACL28791.1"/>
    <property type="molecule type" value="Genomic_DNA"/>
</dbReference>
<dbReference type="CDD" id="cd00995">
    <property type="entry name" value="PBP2_NikA_DppA_OppA_like"/>
    <property type="match status" value="1"/>
</dbReference>
<evidence type="ECO:0000313" key="3">
    <source>
        <dbReference type="EMBL" id="ACL28791.1"/>
    </source>
</evidence>
<organism evidence="3 4">
    <name type="scientific">Bifidobacterium animalis subsp. lactis (strain AD011)</name>
    <dbReference type="NCBI Taxonomy" id="442563"/>
    <lineage>
        <taxon>Bacteria</taxon>
        <taxon>Bacillati</taxon>
        <taxon>Actinomycetota</taxon>
        <taxon>Actinomycetes</taxon>
        <taxon>Bifidobacteriales</taxon>
        <taxon>Bifidobacteriaceae</taxon>
        <taxon>Bifidobacterium</taxon>
    </lineage>
</organism>
<dbReference type="GO" id="GO:0015833">
    <property type="term" value="P:peptide transport"/>
    <property type="evidence" value="ECO:0007669"/>
    <property type="project" value="TreeGrafter"/>
</dbReference>
<feature type="signal peptide" evidence="1">
    <location>
        <begin position="1"/>
        <end position="28"/>
    </location>
</feature>
<dbReference type="RefSeq" id="WP_012619741.1">
    <property type="nucleotide sequence ID" value="NC_011835.1"/>
</dbReference>
<keyword evidence="4" id="KW-1185">Reference proteome</keyword>
<dbReference type="InterPro" id="IPR039424">
    <property type="entry name" value="SBP_5"/>
</dbReference>
<dbReference type="STRING" id="442563.BLA_0492"/>
<dbReference type="Gene3D" id="3.90.76.10">
    <property type="entry name" value="Dipeptide-binding Protein, Domain 1"/>
    <property type="match status" value="1"/>
</dbReference>
<dbReference type="PANTHER" id="PTHR30290:SF83">
    <property type="entry name" value="ABC TRANSPORTER SUBSTRATE-BINDING PROTEIN"/>
    <property type="match status" value="1"/>
</dbReference>
<protein>
    <submittedName>
        <fullName evidence="3">DppA</fullName>
    </submittedName>
</protein>
<name>B8DWE0_BIFA0</name>
<dbReference type="HOGENOM" id="CLU_017028_0_3_11"/>
<dbReference type="Pfam" id="PF00496">
    <property type="entry name" value="SBP_bac_5"/>
    <property type="match status" value="1"/>
</dbReference>
<reference evidence="3 4" key="1">
    <citation type="journal article" date="2009" name="J. Bacteriol.">
        <title>Genome sequence of the probiotic bacterium Bifidobacterium animalis subsp. lactis AD011.</title>
        <authorList>
            <person name="Kim J.F."/>
            <person name="Jeong H."/>
            <person name="Yu D.S."/>
            <person name="Choi S.-H."/>
            <person name="Hur C.-G."/>
            <person name="Park M.-S."/>
            <person name="Yoon S.H."/>
            <person name="Kim D.-W."/>
            <person name="Ji G.E."/>
            <person name="Park H.-S."/>
            <person name="Oh T.K."/>
        </authorList>
    </citation>
    <scope>NUCLEOTIDE SEQUENCE [LARGE SCALE GENOMIC DNA]</scope>
    <source>
        <strain evidence="3 4">AD011</strain>
    </source>
</reference>
<dbReference type="SUPFAM" id="SSF53850">
    <property type="entry name" value="Periplasmic binding protein-like II"/>
    <property type="match status" value="1"/>
</dbReference>
<dbReference type="GO" id="GO:1904680">
    <property type="term" value="F:peptide transmembrane transporter activity"/>
    <property type="evidence" value="ECO:0007669"/>
    <property type="project" value="TreeGrafter"/>
</dbReference>
<evidence type="ECO:0000313" key="4">
    <source>
        <dbReference type="Proteomes" id="UP000002456"/>
    </source>
</evidence>
<feature type="chain" id="PRO_5038914113" evidence="1">
    <location>
        <begin position="29"/>
        <end position="566"/>
    </location>
</feature>
<sequence>MFHPRFSHPSAHVTAAVASIAALGMLLAGCGTSGGTGSPSAQGSSSTATTSVITVNNVEPSANLLPGNTNDMASWKVVTQLFEGLVTFSDDGELIYAEAESITPNSDASQYTITLRDGLRFSDGQKITAQTYAKAWSFAANAANGQLGAAIFSTIQGYDALQDTNGGNDAQLSGLKVVDDHTLQVTLNAPDSSFPYKVGDVAFLPIPESAYADANAFGEHPIGNGPYMLKQWNHDSSIQLVPNPKYTGPRTPKNGGVTFELYTDVQTAYADVESGNLDVIDTIPTSALATYQHENGIQAFNKPGPAFRSFTIPQKLKHFSGEEGRLRRAAISHAVNRANIIEKVMYGTATVATDFTAPTIAGYSKSLKGADVLDYNTETARKLWSQADAISPWSGTFRLAYSADSGDKQRVEGITNSIKNALGIDAQPYIIPTQKELSSAIHDRTINAAFLQGLQSDYPYPEGYLMQAYDSSAADGKGLNNGDYKSTAFDKLIDDAARQTNVDDAISYYHQAEEVLFKDLPVIPLWYANVTAAAGEHVQHVGFNYMGVPKYNVNHEVMAYGSNCER</sequence>
<evidence type="ECO:0000259" key="2">
    <source>
        <dbReference type="Pfam" id="PF00496"/>
    </source>
</evidence>
<dbReference type="PIRSF" id="PIRSF002741">
    <property type="entry name" value="MppA"/>
    <property type="match status" value="1"/>
</dbReference>
<dbReference type="InterPro" id="IPR000914">
    <property type="entry name" value="SBP_5_dom"/>
</dbReference>
<dbReference type="Proteomes" id="UP000002456">
    <property type="component" value="Chromosome"/>
</dbReference>
<dbReference type="PANTHER" id="PTHR30290">
    <property type="entry name" value="PERIPLASMIC BINDING COMPONENT OF ABC TRANSPORTER"/>
    <property type="match status" value="1"/>
</dbReference>
<dbReference type="KEGG" id="bla:BLA_0492"/>
<accession>B8DWE0</accession>
<dbReference type="GO" id="GO:0043190">
    <property type="term" value="C:ATP-binding cassette (ABC) transporter complex"/>
    <property type="evidence" value="ECO:0007669"/>
    <property type="project" value="InterPro"/>
</dbReference>
<dbReference type="InterPro" id="IPR030678">
    <property type="entry name" value="Peptide/Ni-bd"/>
</dbReference>
<dbReference type="Gene3D" id="3.40.190.10">
    <property type="entry name" value="Periplasmic binding protein-like II"/>
    <property type="match status" value="1"/>
</dbReference>
<dbReference type="GO" id="GO:0042597">
    <property type="term" value="C:periplasmic space"/>
    <property type="evidence" value="ECO:0007669"/>
    <property type="project" value="UniProtKB-ARBA"/>
</dbReference>